<sequence length="165" mass="17803">MSVAAEFEAANKQYAAQFTKGDLPLPPGRKVLVVTCMDARIDPARALGLAEGDAHVIRNAGGRASDALRSVIISQQLLGTREITTLTDFVRQTDCGMLTFSDEVLRSKIRAELEENADHVAFLPFGDLRQSVADDVALLQKSGLVLDVPVSGYIYDVKTGAITRV</sequence>
<evidence type="ECO:0000313" key="6">
    <source>
        <dbReference type="Proteomes" id="UP000243081"/>
    </source>
</evidence>
<dbReference type="InterPro" id="IPR036874">
    <property type="entry name" value="Carbonic_anhydrase_sf"/>
</dbReference>
<dbReference type="AlphaFoldDB" id="A0A179I3E1"/>
<dbReference type="Proteomes" id="UP000243081">
    <property type="component" value="Unassembled WGS sequence"/>
</dbReference>
<dbReference type="EMBL" id="LUKN01004392">
    <property type="protein sequence ID" value="OAQ96053.1"/>
    <property type="molecule type" value="Genomic_DNA"/>
</dbReference>
<evidence type="ECO:0000313" key="5">
    <source>
        <dbReference type="EMBL" id="OAQ96053.1"/>
    </source>
</evidence>
<keyword evidence="2 4" id="KW-0479">Metal-binding</keyword>
<dbReference type="GO" id="GO:0004089">
    <property type="term" value="F:carbonate dehydratase activity"/>
    <property type="evidence" value="ECO:0007669"/>
    <property type="project" value="InterPro"/>
</dbReference>
<dbReference type="SUPFAM" id="SSF53056">
    <property type="entry name" value="beta-carbonic anhydrase, cab"/>
    <property type="match status" value="1"/>
</dbReference>
<evidence type="ECO:0000256" key="3">
    <source>
        <dbReference type="ARBA" id="ARBA00022833"/>
    </source>
</evidence>
<name>A0A179I3E1_CORDF</name>
<feature type="binding site" evidence="4">
    <location>
        <position position="38"/>
    </location>
    <ligand>
        <name>Zn(2+)</name>
        <dbReference type="ChEBI" id="CHEBI:29105"/>
    </ligand>
</feature>
<protein>
    <submittedName>
        <fullName evidence="5">Uncharacterized protein</fullName>
    </submittedName>
</protein>
<dbReference type="PANTHER" id="PTHR43175:SF3">
    <property type="entry name" value="CARBON DISULFIDE HYDROLASE"/>
    <property type="match status" value="1"/>
</dbReference>
<dbReference type="OMA" id="AIFTCMD"/>
<dbReference type="InterPro" id="IPR001765">
    <property type="entry name" value="Carbonic_anhydrase"/>
</dbReference>
<reference evidence="5 6" key="1">
    <citation type="submission" date="2016-03" db="EMBL/GenBank/DDBJ databases">
        <title>Fine-scale spatial genetic structure of a fungal parasite of coffee scale insects.</title>
        <authorList>
            <person name="Jackson D."/>
            <person name="Zemenick K.A."/>
            <person name="Malloure B."/>
            <person name="Quandt C.A."/>
            <person name="James T.Y."/>
        </authorList>
    </citation>
    <scope>NUCLEOTIDE SEQUENCE [LARGE SCALE GENOMIC DNA]</scope>
    <source>
        <strain evidence="5 6">UM487</strain>
    </source>
</reference>
<accession>A0A179I3E1</accession>
<organism evidence="5 6">
    <name type="scientific">Cordyceps confragosa</name>
    <name type="common">Lecanicillium lecanii</name>
    <dbReference type="NCBI Taxonomy" id="2714763"/>
    <lineage>
        <taxon>Eukaryota</taxon>
        <taxon>Fungi</taxon>
        <taxon>Dikarya</taxon>
        <taxon>Ascomycota</taxon>
        <taxon>Pezizomycotina</taxon>
        <taxon>Sordariomycetes</taxon>
        <taxon>Hypocreomycetidae</taxon>
        <taxon>Hypocreales</taxon>
        <taxon>Cordycipitaceae</taxon>
        <taxon>Akanthomyces</taxon>
    </lineage>
</organism>
<proteinExistence type="inferred from homology"/>
<dbReference type="CDD" id="cd03379">
    <property type="entry name" value="beta_CA_cladeD"/>
    <property type="match status" value="1"/>
</dbReference>
<keyword evidence="3 4" id="KW-0862">Zinc</keyword>
<dbReference type="OrthoDB" id="10248475at2759"/>
<comment type="caution">
    <text evidence="5">The sequence shown here is derived from an EMBL/GenBank/DDBJ whole genome shotgun (WGS) entry which is preliminary data.</text>
</comment>
<dbReference type="Gene3D" id="3.40.1050.10">
    <property type="entry name" value="Carbonic anhydrase"/>
    <property type="match status" value="1"/>
</dbReference>
<evidence type="ECO:0000256" key="2">
    <source>
        <dbReference type="ARBA" id="ARBA00022723"/>
    </source>
</evidence>
<comment type="similarity">
    <text evidence="1">Belongs to the beta-class carbonic anhydrase family.</text>
</comment>
<dbReference type="PANTHER" id="PTHR43175">
    <property type="entry name" value="CARBONIC ANHYDRASE"/>
    <property type="match status" value="1"/>
</dbReference>
<evidence type="ECO:0000256" key="1">
    <source>
        <dbReference type="ARBA" id="ARBA00006217"/>
    </source>
</evidence>
<feature type="binding site" evidence="4">
    <location>
        <position position="36"/>
    </location>
    <ligand>
        <name>Zn(2+)</name>
        <dbReference type="ChEBI" id="CHEBI:29105"/>
    </ligand>
</feature>
<evidence type="ECO:0000256" key="4">
    <source>
        <dbReference type="PIRSR" id="PIRSR601765-1"/>
    </source>
</evidence>
<gene>
    <name evidence="5" type="ORF">LLEC1_06566</name>
</gene>
<feature type="binding site" evidence="4">
    <location>
        <position position="95"/>
    </location>
    <ligand>
        <name>Zn(2+)</name>
        <dbReference type="ChEBI" id="CHEBI:29105"/>
    </ligand>
</feature>
<dbReference type="GO" id="GO:0008270">
    <property type="term" value="F:zinc ion binding"/>
    <property type="evidence" value="ECO:0007669"/>
    <property type="project" value="InterPro"/>
</dbReference>
<keyword evidence="6" id="KW-1185">Reference proteome</keyword>
<dbReference type="SMART" id="SM00947">
    <property type="entry name" value="Pro_CA"/>
    <property type="match status" value="1"/>
</dbReference>
<comment type="cofactor">
    <cofactor evidence="4">
        <name>Zn(2+)</name>
        <dbReference type="ChEBI" id="CHEBI:29105"/>
    </cofactor>
    <text evidence="4">Binds 1 zinc ion per subunit.</text>
</comment>